<accession>A0A2P5D6B8</accession>
<gene>
    <name evidence="1" type="ORF">PanWU01x14_093640</name>
</gene>
<reference evidence="2" key="1">
    <citation type="submission" date="2016-06" db="EMBL/GenBank/DDBJ databases">
        <title>Parallel loss of symbiosis genes in relatives of nitrogen-fixing non-legume Parasponia.</title>
        <authorList>
            <person name="Van Velzen R."/>
            <person name="Holmer R."/>
            <person name="Bu F."/>
            <person name="Rutten L."/>
            <person name="Van Zeijl A."/>
            <person name="Liu W."/>
            <person name="Santuari L."/>
            <person name="Cao Q."/>
            <person name="Sharma T."/>
            <person name="Shen D."/>
            <person name="Roswanjaya Y."/>
            <person name="Wardhani T."/>
            <person name="Kalhor M.S."/>
            <person name="Jansen J."/>
            <person name="Van den Hoogen J."/>
            <person name="Gungor B."/>
            <person name="Hartog M."/>
            <person name="Hontelez J."/>
            <person name="Verver J."/>
            <person name="Yang W.-C."/>
            <person name="Schijlen E."/>
            <person name="Repin R."/>
            <person name="Schilthuizen M."/>
            <person name="Schranz E."/>
            <person name="Heidstra R."/>
            <person name="Miyata K."/>
            <person name="Fedorova E."/>
            <person name="Kohlen W."/>
            <person name="Bisseling T."/>
            <person name="Smit S."/>
            <person name="Geurts R."/>
        </authorList>
    </citation>
    <scope>NUCLEOTIDE SEQUENCE [LARGE SCALE GENOMIC DNA]</scope>
    <source>
        <strain evidence="2">cv. WU1-14</strain>
    </source>
</reference>
<protein>
    <submittedName>
        <fullName evidence="1">Uncharacterized protein</fullName>
    </submittedName>
</protein>
<keyword evidence="2" id="KW-1185">Reference proteome</keyword>
<evidence type="ECO:0000313" key="2">
    <source>
        <dbReference type="Proteomes" id="UP000237105"/>
    </source>
</evidence>
<name>A0A2P5D6B8_PARAD</name>
<dbReference type="AlphaFoldDB" id="A0A2P5D6B8"/>
<sequence>MFRCNTLRSSKEVVPRTQTRFDFVLATTTDGVLKIISGRKEFHYSAYQFIRNPT</sequence>
<organism evidence="1 2">
    <name type="scientific">Parasponia andersonii</name>
    <name type="common">Sponia andersonii</name>
    <dbReference type="NCBI Taxonomy" id="3476"/>
    <lineage>
        <taxon>Eukaryota</taxon>
        <taxon>Viridiplantae</taxon>
        <taxon>Streptophyta</taxon>
        <taxon>Embryophyta</taxon>
        <taxon>Tracheophyta</taxon>
        <taxon>Spermatophyta</taxon>
        <taxon>Magnoliopsida</taxon>
        <taxon>eudicotyledons</taxon>
        <taxon>Gunneridae</taxon>
        <taxon>Pentapetalae</taxon>
        <taxon>rosids</taxon>
        <taxon>fabids</taxon>
        <taxon>Rosales</taxon>
        <taxon>Cannabaceae</taxon>
        <taxon>Parasponia</taxon>
    </lineage>
</organism>
<dbReference type="Proteomes" id="UP000237105">
    <property type="component" value="Unassembled WGS sequence"/>
</dbReference>
<proteinExistence type="predicted"/>
<dbReference type="EMBL" id="JXTB01000060">
    <property type="protein sequence ID" value="PON68758.1"/>
    <property type="molecule type" value="Genomic_DNA"/>
</dbReference>
<feature type="non-terminal residue" evidence="1">
    <location>
        <position position="54"/>
    </location>
</feature>
<evidence type="ECO:0000313" key="1">
    <source>
        <dbReference type="EMBL" id="PON68758.1"/>
    </source>
</evidence>
<comment type="caution">
    <text evidence="1">The sequence shown here is derived from an EMBL/GenBank/DDBJ whole genome shotgun (WGS) entry which is preliminary data.</text>
</comment>